<dbReference type="InterPro" id="IPR011990">
    <property type="entry name" value="TPR-like_helical_dom_sf"/>
</dbReference>
<gene>
    <name evidence="1" type="ORF">MNBD_GAMMA02-1566</name>
</gene>
<dbReference type="SUPFAM" id="SSF48452">
    <property type="entry name" value="TPR-like"/>
    <property type="match status" value="3"/>
</dbReference>
<protein>
    <submittedName>
        <fullName evidence="1">FIG140336: TPR domain protein</fullName>
    </submittedName>
</protein>
<proteinExistence type="predicted"/>
<feature type="non-terminal residue" evidence="1">
    <location>
        <position position="492"/>
    </location>
</feature>
<reference evidence="1" key="1">
    <citation type="submission" date="2018-06" db="EMBL/GenBank/DDBJ databases">
        <authorList>
            <person name="Zhirakovskaya E."/>
        </authorList>
    </citation>
    <scope>NUCLEOTIDE SEQUENCE</scope>
</reference>
<dbReference type="EMBL" id="UOFA01000237">
    <property type="protein sequence ID" value="VAW45877.1"/>
    <property type="molecule type" value="Genomic_DNA"/>
</dbReference>
<accession>A0A3B0W573</accession>
<dbReference type="PROSITE" id="PS51257">
    <property type="entry name" value="PROKAR_LIPOPROTEIN"/>
    <property type="match status" value="1"/>
</dbReference>
<dbReference type="AlphaFoldDB" id="A0A3B0W573"/>
<evidence type="ECO:0000313" key="1">
    <source>
        <dbReference type="EMBL" id="VAW45877.1"/>
    </source>
</evidence>
<dbReference type="Gene3D" id="1.25.40.10">
    <property type="entry name" value="Tetratricopeptide repeat domain"/>
    <property type="match status" value="2"/>
</dbReference>
<dbReference type="PANTHER" id="PTHR12558:SF33">
    <property type="entry name" value="BLL7664 PROTEIN"/>
    <property type="match status" value="1"/>
</dbReference>
<sequence length="492" mass="56051">MIQKTLKTIKEITALSVLTLLVACQSNPAKEQPSDMSVKEQAINAETMAMGWEHLQQSTLTSLREQSFGEADIKIKQMMAFADKDHDKWEYIRMAIISMPEDFALKLIDLALDKPFIQSSNKQIFSFSRVLIQLKQEPKALALVNSLILKDKTTEYVYWRARLLLLMEEESQAENDYLWLLKKDPGNVTYISQYATLLSYLKRNDEALALLQDNEQDVDLLFRQVILLLQKDDESLANAKFALLKEQLNVGELTAQQKLEIGELAFWMEEHELSLELLQSVKTGDQVNAAKLLIANVLVDQNNYARAAVMYHQVQNGPEEHAIPAYQLEIELYRQQDNFAQALEVADLGLSMFKDDADLLYSRAMLHGEMDNLTALESDLKKIIAEQPQNPDALNALGYTWADNDMNLELAYDYIMQANAIKPNDKAILDSVGWVYFKKGDLVQAEKYLRMAIDGNTRDSESYLHLIEVLQQIGDQSAVDSIIQLAQELFPE</sequence>
<dbReference type="PANTHER" id="PTHR12558">
    <property type="entry name" value="CELL DIVISION CYCLE 16,23,27"/>
    <property type="match status" value="1"/>
</dbReference>
<organism evidence="1">
    <name type="scientific">hydrothermal vent metagenome</name>
    <dbReference type="NCBI Taxonomy" id="652676"/>
    <lineage>
        <taxon>unclassified sequences</taxon>
        <taxon>metagenomes</taxon>
        <taxon>ecological metagenomes</taxon>
    </lineage>
</organism>
<name>A0A3B0W573_9ZZZZ</name>